<keyword evidence="11 17" id="KW-0408">Iron</keyword>
<evidence type="ECO:0000256" key="7">
    <source>
        <dbReference type="ARBA" id="ARBA00022679"/>
    </source>
</evidence>
<organism evidence="21 22">
    <name type="scientific">Trematosphaeria pertusa</name>
    <dbReference type="NCBI Taxonomy" id="390896"/>
    <lineage>
        <taxon>Eukaryota</taxon>
        <taxon>Fungi</taxon>
        <taxon>Dikarya</taxon>
        <taxon>Ascomycota</taxon>
        <taxon>Pezizomycotina</taxon>
        <taxon>Dothideomycetes</taxon>
        <taxon>Pleosporomycetidae</taxon>
        <taxon>Pleosporales</taxon>
        <taxon>Massarineae</taxon>
        <taxon>Trematosphaeriaceae</taxon>
        <taxon>Trematosphaeria</taxon>
    </lineage>
</organism>
<keyword evidence="8 18" id="KW-0548">Nucleotidyltransferase</keyword>
<evidence type="ECO:0000256" key="12">
    <source>
        <dbReference type="ARBA" id="ARBA00023144"/>
    </source>
</evidence>
<accession>A0A6A6HWX2</accession>
<name>A0A6A6HWX2_9PLEO</name>
<keyword evidence="9 16" id="KW-0479">Metal-binding</keyword>
<feature type="binding site" evidence="16">
    <location>
        <position position="55"/>
    </location>
    <ligand>
        <name>Zn(2+)</name>
        <dbReference type="ChEBI" id="CHEBI:29105"/>
    </ligand>
</feature>
<dbReference type="InterPro" id="IPR036265">
    <property type="entry name" value="HIT-like_sf"/>
</dbReference>
<evidence type="ECO:0000256" key="16">
    <source>
        <dbReference type="PIRSR" id="PIRSR000808-3"/>
    </source>
</evidence>
<dbReference type="SUPFAM" id="SSF54197">
    <property type="entry name" value="HIT-like"/>
    <property type="match status" value="2"/>
</dbReference>
<dbReference type="Proteomes" id="UP000800094">
    <property type="component" value="Unassembled WGS sequence"/>
</dbReference>
<evidence type="ECO:0000256" key="10">
    <source>
        <dbReference type="ARBA" id="ARBA00022833"/>
    </source>
</evidence>
<dbReference type="GeneID" id="54583640"/>
<feature type="binding site" description="in other chain" evidence="15">
    <location>
        <begin position="77"/>
        <end position="78"/>
    </location>
    <ligand>
        <name>UDP-alpha-D-glucose</name>
        <dbReference type="ChEBI" id="CHEBI:58885"/>
        <note>ligand shared between dimeric partners</note>
    </ligand>
</feature>
<feature type="binding site" evidence="17">
    <location>
        <position position="315"/>
    </location>
    <ligand>
        <name>Fe cation</name>
        <dbReference type="ChEBI" id="CHEBI:24875"/>
    </ligand>
</feature>
<feature type="binding site" evidence="15">
    <location>
        <begin position="352"/>
        <end position="353"/>
    </location>
    <ligand>
        <name>UDP-alpha-D-glucose</name>
        <dbReference type="ChEBI" id="CHEBI:58885"/>
        <note>ligand shared between dimeric partners</note>
    </ligand>
</feature>
<feature type="binding site" evidence="17">
    <location>
        <position position="332"/>
    </location>
    <ligand>
        <name>Fe cation</name>
        <dbReference type="ChEBI" id="CHEBI:24875"/>
    </ligand>
</feature>
<proteinExistence type="inferred from homology"/>
<dbReference type="FunFam" id="3.30.428.10:FF:000009">
    <property type="entry name" value="Galactose-1-phosphate uridylyltransferase"/>
    <property type="match status" value="1"/>
</dbReference>
<evidence type="ECO:0000256" key="14">
    <source>
        <dbReference type="PIRSR" id="PIRSR000808-1"/>
    </source>
</evidence>
<evidence type="ECO:0000256" key="18">
    <source>
        <dbReference type="RuleBase" id="RU000506"/>
    </source>
</evidence>
<feature type="binding site" description="in other chain" evidence="15">
    <location>
        <position position="201"/>
    </location>
    <ligand>
        <name>UDP-alpha-D-glucose</name>
        <dbReference type="ChEBI" id="CHEBI:58885"/>
        <note>ligand shared between dimeric partners</note>
    </ligand>
</feature>
<keyword evidence="7 18" id="KW-0808">Transferase</keyword>
<dbReference type="EMBL" id="ML987208">
    <property type="protein sequence ID" value="KAF2242419.1"/>
    <property type="molecule type" value="Genomic_DNA"/>
</dbReference>
<dbReference type="FunFam" id="3.30.428.10:FF:000001">
    <property type="entry name" value="Galactose-1-phosphate uridylyltransferase"/>
    <property type="match status" value="1"/>
</dbReference>
<evidence type="ECO:0000256" key="13">
    <source>
        <dbReference type="ARBA" id="ARBA00023277"/>
    </source>
</evidence>
<dbReference type="UniPathway" id="UPA00214"/>
<dbReference type="InterPro" id="IPR005850">
    <property type="entry name" value="GalP_Utransf_C"/>
</dbReference>
<evidence type="ECO:0000256" key="8">
    <source>
        <dbReference type="ARBA" id="ARBA00022695"/>
    </source>
</evidence>
<feature type="domain" description="Galactose-1-phosphate uridyl transferase N-terminal" evidence="19">
    <location>
        <begin position="8"/>
        <end position="209"/>
    </location>
</feature>
<dbReference type="GO" id="GO:0005737">
    <property type="term" value="C:cytoplasm"/>
    <property type="evidence" value="ECO:0007669"/>
    <property type="project" value="TreeGrafter"/>
</dbReference>
<dbReference type="RefSeq" id="XP_033677423.1">
    <property type="nucleotide sequence ID" value="XM_033830310.1"/>
</dbReference>
<feature type="binding site" description="in other chain" evidence="15">
    <location>
        <begin position="192"/>
        <end position="194"/>
    </location>
    <ligand>
        <name>UDP-alpha-D-glucose</name>
        <dbReference type="ChEBI" id="CHEBI:58885"/>
        <note>ligand shared between dimeric partners</note>
    </ligand>
</feature>
<evidence type="ECO:0000259" key="19">
    <source>
        <dbReference type="Pfam" id="PF01087"/>
    </source>
</evidence>
<comment type="cofactor">
    <cofactor evidence="16">
        <name>Zn(2+)</name>
        <dbReference type="ChEBI" id="CHEBI:29105"/>
    </cofactor>
    <text evidence="16">Binds 1 zinc ion per subunit.</text>
</comment>
<dbReference type="InterPro" id="IPR019779">
    <property type="entry name" value="GalP_UDPtransf1_His-AS"/>
</dbReference>
<keyword evidence="12 18" id="KW-0299">Galactose metabolism</keyword>
<dbReference type="PROSITE" id="PS00117">
    <property type="entry name" value="GAL_P_UDP_TRANSF_I"/>
    <property type="match status" value="1"/>
</dbReference>
<dbReference type="InterPro" id="IPR001937">
    <property type="entry name" value="GalP_UDPtransf1"/>
</dbReference>
<sequence length="405" mass="46093">MAEPILNDISHRRFNLLRGSWVLVSPHRNKRPWQGLKESPSKTTLPEYDPECYLCPGNTRANGRKNPKFNKTFLFVNDYSAVKEDQEEYHPERKPGSLATRLLKAESVTGKCYVICFSPSHHLTLADMTPGEIMPVIQTWTSLYTAHLSPKSPLARVAEATSIPPASEGDPMKPNAQYRYMQIFENKGTTMGCSNPHPHGQVWTTTSLPEEPTAELEQLSKYRRENGGSHLLVDYAELESKEKDRTVFENESFWAGVPYWAVWPFEVMIVSRHHKRALVDFNDKDRLDLAECLSEITRRYDNLFQTQFPYSMGLHQAPLEGSDEEIESSHFHVHFFPPLLRSATVRKFQVGYEMLAEPQRDITPEQAAERLRACGGVLYRKKLDGVMTNGVHGEQSEAGGVQQGQ</sequence>
<evidence type="ECO:0000313" key="22">
    <source>
        <dbReference type="Proteomes" id="UP000800094"/>
    </source>
</evidence>
<dbReference type="Pfam" id="PF02744">
    <property type="entry name" value="GalP_UDP_tr_C"/>
    <property type="match status" value="1"/>
</dbReference>
<feature type="domain" description="Galactose-1-phosphate uridyl transferase C-terminal" evidence="20">
    <location>
        <begin position="216"/>
        <end position="377"/>
    </location>
</feature>
<evidence type="ECO:0000256" key="17">
    <source>
        <dbReference type="PIRSR" id="PIRSR000808-4"/>
    </source>
</evidence>
<keyword evidence="22" id="KW-1185">Reference proteome</keyword>
<dbReference type="GO" id="GO:0008270">
    <property type="term" value="F:zinc ion binding"/>
    <property type="evidence" value="ECO:0007669"/>
    <property type="project" value="InterPro"/>
</dbReference>
<dbReference type="CDD" id="cd00608">
    <property type="entry name" value="GalT"/>
    <property type="match status" value="1"/>
</dbReference>
<evidence type="ECO:0000256" key="9">
    <source>
        <dbReference type="ARBA" id="ARBA00022723"/>
    </source>
</evidence>
<evidence type="ECO:0000259" key="20">
    <source>
        <dbReference type="Pfam" id="PF02744"/>
    </source>
</evidence>
<dbReference type="GO" id="GO:0033499">
    <property type="term" value="P:galactose catabolic process via UDP-galactose, Leloir pathway"/>
    <property type="evidence" value="ECO:0007669"/>
    <property type="project" value="TreeGrafter"/>
</dbReference>
<feature type="binding site" description="in other chain" evidence="15">
    <location>
        <position position="359"/>
    </location>
    <ligand>
        <name>UDP-alpha-D-glucose</name>
        <dbReference type="ChEBI" id="CHEBI:58885"/>
        <note>ligand shared between dimeric partners</note>
    </ligand>
</feature>
<dbReference type="OrthoDB" id="418412at2759"/>
<evidence type="ECO:0000256" key="15">
    <source>
        <dbReference type="PIRSR" id="PIRSR000808-2"/>
    </source>
</evidence>
<evidence type="ECO:0000256" key="11">
    <source>
        <dbReference type="ARBA" id="ARBA00023004"/>
    </source>
</evidence>
<evidence type="ECO:0000256" key="1">
    <source>
        <dbReference type="ARBA" id="ARBA00001107"/>
    </source>
</evidence>
<dbReference type="GO" id="GO:0008108">
    <property type="term" value="F:UDP-glucose:hexose-1-phosphate uridylyltransferase activity"/>
    <property type="evidence" value="ECO:0007669"/>
    <property type="project" value="UniProtKB-EC"/>
</dbReference>
<feature type="binding site" description="in other chain" evidence="15">
    <location>
        <position position="61"/>
    </location>
    <ligand>
        <name>UDP-alpha-D-glucose</name>
        <dbReference type="ChEBI" id="CHEBI:58885"/>
        <note>ligand shared between dimeric partners</note>
    </ligand>
</feature>
<feature type="binding site" evidence="17">
    <location>
        <position position="215"/>
    </location>
    <ligand>
        <name>Fe cation</name>
        <dbReference type="ChEBI" id="CHEBI:24875"/>
    </ligand>
</feature>
<gene>
    <name evidence="21" type="ORF">BU26DRAFT_524537</name>
</gene>
<feature type="binding site" description="in other chain" evidence="15">
    <location>
        <position position="186"/>
    </location>
    <ligand>
        <name>UDP-alpha-D-glucose</name>
        <dbReference type="ChEBI" id="CHEBI:58885"/>
        <note>ligand shared between dimeric partners</note>
    </ligand>
</feature>
<keyword evidence="13 18" id="KW-0119">Carbohydrate metabolism</keyword>
<dbReference type="Pfam" id="PF01087">
    <property type="entry name" value="GalP_UDP_transf"/>
    <property type="match status" value="1"/>
</dbReference>
<feature type="binding site" evidence="16">
    <location>
        <position position="52"/>
    </location>
    <ligand>
        <name>Zn(2+)</name>
        <dbReference type="ChEBI" id="CHEBI:29105"/>
    </ligand>
</feature>
<evidence type="ECO:0000256" key="6">
    <source>
        <dbReference type="ARBA" id="ARBA00016340"/>
    </source>
</evidence>
<comment type="similarity">
    <text evidence="3 18">Belongs to the galactose-1-phosphate uridylyltransferase type 1 family.</text>
</comment>
<evidence type="ECO:0000256" key="3">
    <source>
        <dbReference type="ARBA" id="ARBA00010951"/>
    </source>
</evidence>
<protein>
    <recommendedName>
        <fullName evidence="6 18">Galactose-1-phosphate uridylyltransferase</fullName>
        <ecNumber evidence="5 18">2.7.7.12</ecNumber>
    </recommendedName>
</protein>
<dbReference type="NCBIfam" id="TIGR00209">
    <property type="entry name" value="galT_1"/>
    <property type="match status" value="1"/>
</dbReference>
<feature type="binding site" evidence="15">
    <location>
        <begin position="347"/>
        <end position="348"/>
    </location>
    <ligand>
        <name>UDP-alpha-D-glucose</name>
        <dbReference type="ChEBI" id="CHEBI:58885"/>
        <note>ligand shared between dimeric partners</note>
    </ligand>
</feature>
<dbReference type="AlphaFoldDB" id="A0A6A6HWX2"/>
<dbReference type="Gene3D" id="3.30.428.10">
    <property type="entry name" value="HIT-like"/>
    <property type="match status" value="2"/>
</dbReference>
<reference evidence="21" key="1">
    <citation type="journal article" date="2020" name="Stud. Mycol.">
        <title>101 Dothideomycetes genomes: a test case for predicting lifestyles and emergence of pathogens.</title>
        <authorList>
            <person name="Haridas S."/>
            <person name="Albert R."/>
            <person name="Binder M."/>
            <person name="Bloem J."/>
            <person name="Labutti K."/>
            <person name="Salamov A."/>
            <person name="Andreopoulos B."/>
            <person name="Baker S."/>
            <person name="Barry K."/>
            <person name="Bills G."/>
            <person name="Bluhm B."/>
            <person name="Cannon C."/>
            <person name="Castanera R."/>
            <person name="Culley D."/>
            <person name="Daum C."/>
            <person name="Ezra D."/>
            <person name="Gonzalez J."/>
            <person name="Henrissat B."/>
            <person name="Kuo A."/>
            <person name="Liang C."/>
            <person name="Lipzen A."/>
            <person name="Lutzoni F."/>
            <person name="Magnuson J."/>
            <person name="Mondo S."/>
            <person name="Nolan M."/>
            <person name="Ohm R."/>
            <person name="Pangilinan J."/>
            <person name="Park H.-J."/>
            <person name="Ramirez L."/>
            <person name="Alfaro M."/>
            <person name="Sun H."/>
            <person name="Tritt A."/>
            <person name="Yoshinaga Y."/>
            <person name="Zwiers L.-H."/>
            <person name="Turgeon B."/>
            <person name="Goodwin S."/>
            <person name="Spatafora J."/>
            <person name="Crous P."/>
            <person name="Grigoriev I."/>
        </authorList>
    </citation>
    <scope>NUCLEOTIDE SEQUENCE</scope>
    <source>
        <strain evidence="21">CBS 122368</strain>
    </source>
</reference>
<comment type="cofactor">
    <cofactor evidence="17">
        <name>Fe cation</name>
        <dbReference type="ChEBI" id="CHEBI:24875"/>
    </cofactor>
    <text evidence="17">Binds 1 Fe cation per subunit.</text>
</comment>
<comment type="catalytic activity">
    <reaction evidence="1 18">
        <text>alpha-D-galactose 1-phosphate + UDP-alpha-D-glucose = alpha-D-glucose 1-phosphate + UDP-alpha-D-galactose</text>
        <dbReference type="Rhea" id="RHEA:13989"/>
        <dbReference type="ChEBI" id="CHEBI:58336"/>
        <dbReference type="ChEBI" id="CHEBI:58601"/>
        <dbReference type="ChEBI" id="CHEBI:58885"/>
        <dbReference type="ChEBI" id="CHEBI:66914"/>
        <dbReference type="EC" id="2.7.7.12"/>
    </reaction>
</comment>
<feature type="binding site" evidence="15">
    <location>
        <begin position="28"/>
        <end position="31"/>
    </location>
    <ligand>
        <name>UDP-alpha-D-glucose</name>
        <dbReference type="ChEBI" id="CHEBI:58885"/>
        <note>ligand shared between dimeric partners</note>
    </ligand>
</feature>
<dbReference type="PANTHER" id="PTHR11943">
    <property type="entry name" value="GALACTOSE-1-PHOSPHATE URIDYLYLTRANSFERASE"/>
    <property type="match status" value="1"/>
</dbReference>
<comment type="subunit">
    <text evidence="4">Homodimer.</text>
</comment>
<evidence type="ECO:0000313" key="21">
    <source>
        <dbReference type="EMBL" id="KAF2242419.1"/>
    </source>
</evidence>
<keyword evidence="10 16" id="KW-0862">Zinc</keyword>
<comment type="pathway">
    <text evidence="2 18">Carbohydrate metabolism; galactose metabolism.</text>
</comment>
<feature type="binding site" evidence="17">
    <location>
        <position position="334"/>
    </location>
    <ligand>
        <name>Fe cation</name>
        <dbReference type="ChEBI" id="CHEBI:24875"/>
    </ligand>
</feature>
<dbReference type="PANTHER" id="PTHR11943:SF1">
    <property type="entry name" value="GALACTOSE-1-PHOSPHATE URIDYLYLTRANSFERASE"/>
    <property type="match status" value="1"/>
</dbReference>
<evidence type="ECO:0000256" key="5">
    <source>
        <dbReference type="ARBA" id="ARBA00012384"/>
    </source>
</evidence>
<feature type="binding site" evidence="16">
    <location>
        <position position="197"/>
    </location>
    <ligand>
        <name>Zn(2+)</name>
        <dbReference type="ChEBI" id="CHEBI:29105"/>
    </ligand>
</feature>
<feature type="binding site" evidence="16">
    <location>
        <position position="121"/>
    </location>
    <ligand>
        <name>Zn(2+)</name>
        <dbReference type="ChEBI" id="CHEBI:29105"/>
    </ligand>
</feature>
<dbReference type="InterPro" id="IPR005849">
    <property type="entry name" value="GalP_Utransf_N"/>
</dbReference>
<evidence type="ECO:0000256" key="2">
    <source>
        <dbReference type="ARBA" id="ARBA00004947"/>
    </source>
</evidence>
<feature type="active site" description="Tele-UMP-histidine intermediate" evidence="14">
    <location>
        <position position="199"/>
    </location>
</feature>
<dbReference type="EC" id="2.7.7.12" evidence="5 18"/>
<evidence type="ECO:0000256" key="4">
    <source>
        <dbReference type="ARBA" id="ARBA00011738"/>
    </source>
</evidence>
<dbReference type="PIRSF" id="PIRSF000808">
    <property type="entry name" value="GalT"/>
    <property type="match status" value="1"/>
</dbReference>